<feature type="binding site" evidence="2">
    <location>
        <position position="226"/>
    </location>
    <ligand>
        <name>a divalent metal cation</name>
        <dbReference type="ChEBI" id="CHEBI:60240"/>
        <label>1</label>
    </ligand>
</feature>
<evidence type="ECO:0000313" key="4">
    <source>
        <dbReference type="Proteomes" id="UP000034810"/>
    </source>
</evidence>
<dbReference type="GO" id="GO:0005829">
    <property type="term" value="C:cytosol"/>
    <property type="evidence" value="ECO:0007669"/>
    <property type="project" value="TreeGrafter"/>
</dbReference>
<dbReference type="InterPro" id="IPR001130">
    <property type="entry name" value="TatD-like"/>
</dbReference>
<keyword evidence="1 3" id="KW-0378">Hydrolase</keyword>
<comment type="caution">
    <text evidence="3">The sequence shown here is derived from an EMBL/GenBank/DDBJ whole genome shotgun (WGS) entry which is preliminary data.</text>
</comment>
<dbReference type="EMBL" id="LCFA01000002">
    <property type="protein sequence ID" value="KKS83036.1"/>
    <property type="molecule type" value="Genomic_DNA"/>
</dbReference>
<evidence type="ECO:0000256" key="1">
    <source>
        <dbReference type="ARBA" id="ARBA00022801"/>
    </source>
</evidence>
<dbReference type="InterPro" id="IPR018228">
    <property type="entry name" value="DNase_TatD-rel_CS"/>
</dbReference>
<dbReference type="SUPFAM" id="SSF51556">
    <property type="entry name" value="Metallo-dependent hydrolases"/>
    <property type="match status" value="1"/>
</dbReference>
<dbReference type="Gene3D" id="3.20.20.140">
    <property type="entry name" value="Metal-dependent hydrolases"/>
    <property type="match status" value="1"/>
</dbReference>
<dbReference type="PANTHER" id="PTHR46124">
    <property type="entry name" value="D-AMINOACYL-TRNA DEACYLASE"/>
    <property type="match status" value="1"/>
</dbReference>
<dbReference type="AlphaFoldDB" id="A0A0G1EJ32"/>
<dbReference type="Proteomes" id="UP000034810">
    <property type="component" value="Unassembled WGS sequence"/>
</dbReference>
<dbReference type="Pfam" id="PF01026">
    <property type="entry name" value="TatD_DNase"/>
    <property type="match status" value="1"/>
</dbReference>
<gene>
    <name evidence="3" type="ORF">UV58_C0002G0046</name>
</gene>
<keyword evidence="2" id="KW-0479">Metal-binding</keyword>
<dbReference type="GO" id="GO:0046872">
    <property type="term" value="F:metal ion binding"/>
    <property type="evidence" value="ECO:0007669"/>
    <property type="project" value="UniProtKB-KW"/>
</dbReference>
<accession>A0A0G1EJ32</accession>
<dbReference type="PIRSF" id="PIRSF005902">
    <property type="entry name" value="DNase_TatD"/>
    <property type="match status" value="1"/>
</dbReference>
<feature type="binding site" evidence="2">
    <location>
        <position position="113"/>
    </location>
    <ligand>
        <name>a divalent metal cation</name>
        <dbReference type="ChEBI" id="CHEBI:60240"/>
        <label>1</label>
    </ligand>
</feature>
<dbReference type="PATRIC" id="fig|1619011.3.peg.93"/>
<sequence>MDIKVVDAHTHVQFEQYDKDRDEVIKRALDNRIGMINAGADLKSSQDAVDLAHKYEGLWATVGIHPTETQTHPDSGADKSEFISENQLSNQRESAMREIEKLAHDKKVVGIGECGYDLYRNKGEEVEKIQKELFIKHIQLSNRTRKPLVIHCREAFNETFKTLEEHKNLLLLEAGIFHFFTGRLKEAKKTIELGFSFTFGGLITYSREFDEVIRSIPLERILVETDAPFVTPAPFRGQRNEPAYVTEVVDSLSEVYKRDREEMAKIVLENTRRVFNLF</sequence>
<feature type="binding site" evidence="2">
    <location>
        <position position="9"/>
    </location>
    <ligand>
        <name>a divalent metal cation</name>
        <dbReference type="ChEBI" id="CHEBI:60240"/>
        <label>1</label>
    </ligand>
</feature>
<evidence type="ECO:0000313" key="3">
    <source>
        <dbReference type="EMBL" id="KKS83036.1"/>
    </source>
</evidence>
<organism evidence="3 4">
    <name type="scientific">Candidatus Wolfebacteria bacterium GW2011_GWC1_43_10</name>
    <dbReference type="NCBI Taxonomy" id="1619011"/>
    <lineage>
        <taxon>Bacteria</taxon>
        <taxon>Candidatus Wolfeibacteriota</taxon>
    </lineage>
</organism>
<reference evidence="3 4" key="1">
    <citation type="journal article" date="2015" name="Nature">
        <title>rRNA introns, odd ribosomes, and small enigmatic genomes across a large radiation of phyla.</title>
        <authorList>
            <person name="Brown C.T."/>
            <person name="Hug L.A."/>
            <person name="Thomas B.C."/>
            <person name="Sharon I."/>
            <person name="Castelle C.J."/>
            <person name="Singh A."/>
            <person name="Wilkins M.J."/>
            <person name="Williams K.H."/>
            <person name="Banfield J.F."/>
        </authorList>
    </citation>
    <scope>NUCLEOTIDE SEQUENCE [LARGE SCALE GENOMIC DNA]</scope>
</reference>
<feature type="binding site" evidence="2">
    <location>
        <position position="178"/>
    </location>
    <ligand>
        <name>a divalent metal cation</name>
        <dbReference type="ChEBI" id="CHEBI:60240"/>
        <label>2</label>
    </ligand>
</feature>
<name>A0A0G1EJ32_9BACT</name>
<feature type="binding site" evidence="2">
    <location>
        <position position="151"/>
    </location>
    <ligand>
        <name>a divalent metal cation</name>
        <dbReference type="ChEBI" id="CHEBI:60240"/>
        <label>2</label>
    </ligand>
</feature>
<dbReference type="CDD" id="cd01310">
    <property type="entry name" value="TatD_DNAse"/>
    <property type="match status" value="1"/>
</dbReference>
<proteinExistence type="predicted"/>
<dbReference type="InterPro" id="IPR032466">
    <property type="entry name" value="Metal_Hydrolase"/>
</dbReference>
<feature type="binding site" evidence="2">
    <location>
        <position position="11"/>
    </location>
    <ligand>
        <name>a divalent metal cation</name>
        <dbReference type="ChEBI" id="CHEBI:60240"/>
        <label>1</label>
    </ligand>
</feature>
<dbReference type="PROSITE" id="PS01091">
    <property type="entry name" value="TATD_3"/>
    <property type="match status" value="1"/>
</dbReference>
<evidence type="ECO:0000256" key="2">
    <source>
        <dbReference type="PIRSR" id="PIRSR005902-1"/>
    </source>
</evidence>
<dbReference type="PANTHER" id="PTHR46124:SF2">
    <property type="entry name" value="D-AMINOACYL-TRNA DEACYLASE"/>
    <property type="match status" value="1"/>
</dbReference>
<dbReference type="GO" id="GO:0016788">
    <property type="term" value="F:hydrolase activity, acting on ester bonds"/>
    <property type="evidence" value="ECO:0007669"/>
    <property type="project" value="InterPro"/>
</dbReference>
<protein>
    <submittedName>
        <fullName evidence="3">Hydrolase, TatD family, TatD DNase family protein</fullName>
        <ecNumber evidence="3">3.1.21.-</ecNumber>
    </submittedName>
</protein>
<dbReference type="EC" id="3.1.21.-" evidence="3"/>